<dbReference type="Proteomes" id="UP000075755">
    <property type="component" value="Plasmid pAA04"/>
</dbReference>
<dbReference type="PROSITE" id="PS00061">
    <property type="entry name" value="ADH_SHORT"/>
    <property type="match status" value="1"/>
</dbReference>
<dbReference type="InterPro" id="IPR002347">
    <property type="entry name" value="SDR_fam"/>
</dbReference>
<proteinExistence type="inferred from homology"/>
<comment type="similarity">
    <text evidence="1">Belongs to the short-chain dehydrogenases/reductases (SDR) family.</text>
</comment>
<organism evidence="3 5">
    <name type="scientific">Aminobacter aminovorans</name>
    <name type="common">Chelatobacter heintzii</name>
    <dbReference type="NCBI Taxonomy" id="83263"/>
    <lineage>
        <taxon>Bacteria</taxon>
        <taxon>Pseudomonadati</taxon>
        <taxon>Pseudomonadota</taxon>
        <taxon>Alphaproteobacteria</taxon>
        <taxon>Hyphomicrobiales</taxon>
        <taxon>Phyllobacteriaceae</taxon>
        <taxon>Aminobacter</taxon>
    </lineage>
</organism>
<evidence type="ECO:0000313" key="3">
    <source>
        <dbReference type="EMBL" id="AMS45479.1"/>
    </source>
</evidence>
<dbReference type="RefSeq" id="WP_067970181.1">
    <property type="nucleotide sequence ID" value="NZ_CP015009.1"/>
</dbReference>
<dbReference type="PRINTS" id="PR00080">
    <property type="entry name" value="SDRFAMILY"/>
</dbReference>
<keyword evidence="2" id="KW-0560">Oxidoreductase</keyword>
<dbReference type="GO" id="GO:0016491">
    <property type="term" value="F:oxidoreductase activity"/>
    <property type="evidence" value="ECO:0007669"/>
    <property type="project" value="UniProtKB-KW"/>
</dbReference>
<dbReference type="Pfam" id="PF13561">
    <property type="entry name" value="adh_short_C2"/>
    <property type="match status" value="1"/>
</dbReference>
<evidence type="ECO:0000313" key="6">
    <source>
        <dbReference type="Proteomes" id="UP000577697"/>
    </source>
</evidence>
<dbReference type="SUPFAM" id="SSF51735">
    <property type="entry name" value="NAD(P)-binding Rossmann-fold domains"/>
    <property type="match status" value="1"/>
</dbReference>
<dbReference type="FunFam" id="3.40.50.720:FF:000084">
    <property type="entry name" value="Short-chain dehydrogenase reductase"/>
    <property type="match status" value="1"/>
</dbReference>
<dbReference type="InterPro" id="IPR036291">
    <property type="entry name" value="NAD(P)-bd_dom_sf"/>
</dbReference>
<protein>
    <submittedName>
        <fullName evidence="4">NAD(P)-dependent dehydrogenase (Short-subunit alcohol dehydrogenase family)</fullName>
    </submittedName>
    <submittedName>
        <fullName evidence="3">Short-chain dehydrogenase</fullName>
    </submittedName>
</protein>
<accession>A0AAC9ATL2</accession>
<dbReference type="EMBL" id="JACICB010000021">
    <property type="protein sequence ID" value="MBB3708686.1"/>
    <property type="molecule type" value="Genomic_DNA"/>
</dbReference>
<evidence type="ECO:0000256" key="1">
    <source>
        <dbReference type="ARBA" id="ARBA00006484"/>
    </source>
</evidence>
<dbReference type="AlphaFoldDB" id="A0AAC9ATL2"/>
<evidence type="ECO:0000313" key="4">
    <source>
        <dbReference type="EMBL" id="MBB3708686.1"/>
    </source>
</evidence>
<gene>
    <name evidence="3" type="ORF">AA2016_6589</name>
    <name evidence="4" type="ORF">FHS67_005026</name>
</gene>
<geneLocation type="plasmid" evidence="3 5">
    <name>pAA04</name>
</geneLocation>
<evidence type="ECO:0000313" key="5">
    <source>
        <dbReference type="Proteomes" id="UP000075755"/>
    </source>
</evidence>
<keyword evidence="3" id="KW-0614">Plasmid</keyword>
<name>A0AAC9ATL2_AMIAI</name>
<dbReference type="PANTHER" id="PTHR24321:SF8">
    <property type="entry name" value="ESTRADIOL 17-BETA-DEHYDROGENASE 8-RELATED"/>
    <property type="match status" value="1"/>
</dbReference>
<sequence>MAKFWADKTVIVTGAARGQGAVEASALLRLGARVHALDISESYEADWDALRQTASQAPGSLFIERHDVSDPAAWETLSSRLSARGERIHGLVNNAGVTLRKTVTATSPEEWRRLMSINLDGAFYGIHFMAPLMRDGGSIVNIASTAGLTGYFGASYSVSKWGLRGLTRTAAQELASRSIRVNCICPGLLDQPMMNASASSDPEERTTETFHESCRQATPLARGAQPEEIAKVVMFLLGPDSSFITAADVPVDGGLSGAGLYWQIGKKTGNL</sequence>
<evidence type="ECO:0000256" key="2">
    <source>
        <dbReference type="ARBA" id="ARBA00023002"/>
    </source>
</evidence>
<dbReference type="PANTHER" id="PTHR24321">
    <property type="entry name" value="DEHYDROGENASES, SHORT CHAIN"/>
    <property type="match status" value="1"/>
</dbReference>
<reference evidence="3 5" key="1">
    <citation type="submission" date="2016-03" db="EMBL/GenBank/DDBJ databases">
        <title>Complete genome of Aminobacter aminovorans KCTC 2477.</title>
        <authorList>
            <person name="Kim K.M."/>
        </authorList>
    </citation>
    <scope>NUCLEOTIDE SEQUENCE [LARGE SCALE GENOMIC DNA]</scope>
    <source>
        <strain evidence="3 5">KCTC 2477</strain>
        <plasmid evidence="3 5">pAA04</plasmid>
    </source>
</reference>
<dbReference type="EMBL" id="CP015009">
    <property type="protein sequence ID" value="AMS45479.1"/>
    <property type="molecule type" value="Genomic_DNA"/>
</dbReference>
<dbReference type="Proteomes" id="UP000577697">
    <property type="component" value="Unassembled WGS sequence"/>
</dbReference>
<dbReference type="Gene3D" id="3.40.50.720">
    <property type="entry name" value="NAD(P)-binding Rossmann-like Domain"/>
    <property type="match status" value="1"/>
</dbReference>
<reference evidence="4 6" key="2">
    <citation type="submission" date="2020-08" db="EMBL/GenBank/DDBJ databases">
        <title>Genomic Encyclopedia of Type Strains, Phase IV (KMG-IV): sequencing the most valuable type-strain genomes for metagenomic binning, comparative biology and taxonomic classification.</title>
        <authorList>
            <person name="Goeker M."/>
        </authorList>
    </citation>
    <scope>NUCLEOTIDE SEQUENCE [LARGE SCALE GENOMIC DNA]</scope>
    <source>
        <strain evidence="4 6">DSM 10368</strain>
    </source>
</reference>
<dbReference type="CDD" id="cd05233">
    <property type="entry name" value="SDR_c"/>
    <property type="match status" value="1"/>
</dbReference>
<keyword evidence="6" id="KW-1185">Reference proteome</keyword>
<dbReference type="KEGG" id="aak:AA2016_6589"/>
<dbReference type="PRINTS" id="PR00081">
    <property type="entry name" value="GDHRDH"/>
</dbReference>
<dbReference type="InterPro" id="IPR020904">
    <property type="entry name" value="Sc_DH/Rdtase_CS"/>
</dbReference>